<protein>
    <recommendedName>
        <fullName evidence="8">Transmembrane protein</fullName>
    </recommendedName>
</protein>
<evidence type="ECO:0000256" key="5">
    <source>
        <dbReference type="SAM" id="Phobius"/>
    </source>
</evidence>
<comment type="subcellular location">
    <subcellularLocation>
        <location evidence="1">Membrane</location>
        <topology evidence="1">Multi-pass membrane protein</topology>
    </subcellularLocation>
</comment>
<evidence type="ECO:0000313" key="7">
    <source>
        <dbReference type="Proteomes" id="UP001501170"/>
    </source>
</evidence>
<evidence type="ECO:0000313" key="6">
    <source>
        <dbReference type="EMBL" id="GAA2384174.1"/>
    </source>
</evidence>
<sequence>MTSVRSRWRRGLGAVARWIRSAPVTYAWLVILLATTIVAHRVSPQRLDRILGKRSTNIDNLLHDPVRAIFGSLFWLDGAYWIPYVVGFTVFLAPAERWLGSRRFVVVGLSGHILATLVSQGLVGAEIARGDANPSLTYAIDVGVSYFMASVIGVLAYRFPRPWRWVYVAGATVAFCAPLAVAPVTFTAIGHASALLIGFAWYPTARGRPMLDVEATVRRLRQRSGAAAPTVRHRNS</sequence>
<accession>A0ABN3HN49</accession>
<evidence type="ECO:0000256" key="3">
    <source>
        <dbReference type="ARBA" id="ARBA00022989"/>
    </source>
</evidence>
<dbReference type="InterPro" id="IPR035952">
    <property type="entry name" value="Rhomboid-like_sf"/>
</dbReference>
<proteinExistence type="predicted"/>
<comment type="caution">
    <text evidence="6">The sequence shown here is derived from an EMBL/GenBank/DDBJ whole genome shotgun (WGS) entry which is preliminary data.</text>
</comment>
<dbReference type="SUPFAM" id="SSF144091">
    <property type="entry name" value="Rhomboid-like"/>
    <property type="match status" value="1"/>
</dbReference>
<keyword evidence="3 5" id="KW-1133">Transmembrane helix</keyword>
<feature type="transmembrane region" description="Helical" evidence="5">
    <location>
        <begin position="164"/>
        <end position="182"/>
    </location>
</feature>
<gene>
    <name evidence="6" type="ORF">GCM10009855_25530</name>
</gene>
<dbReference type="EMBL" id="BAAARB010000013">
    <property type="protein sequence ID" value="GAA2384174.1"/>
    <property type="molecule type" value="Genomic_DNA"/>
</dbReference>
<feature type="transmembrane region" description="Helical" evidence="5">
    <location>
        <begin position="135"/>
        <end position="157"/>
    </location>
</feature>
<feature type="transmembrane region" description="Helical" evidence="5">
    <location>
        <begin position="69"/>
        <end position="92"/>
    </location>
</feature>
<dbReference type="InterPro" id="IPR046862">
    <property type="entry name" value="Rhomboid_2"/>
</dbReference>
<dbReference type="RefSeq" id="WP_222110941.1">
    <property type="nucleotide sequence ID" value="NZ_BAAARB010000013.1"/>
</dbReference>
<dbReference type="Proteomes" id="UP001501170">
    <property type="component" value="Unassembled WGS sequence"/>
</dbReference>
<feature type="transmembrane region" description="Helical" evidence="5">
    <location>
        <begin position="104"/>
        <end position="123"/>
    </location>
</feature>
<reference evidence="6 7" key="1">
    <citation type="journal article" date="2019" name="Int. J. Syst. Evol. Microbiol.">
        <title>The Global Catalogue of Microorganisms (GCM) 10K type strain sequencing project: providing services to taxonomists for standard genome sequencing and annotation.</title>
        <authorList>
            <consortium name="The Broad Institute Genomics Platform"/>
            <consortium name="The Broad Institute Genome Sequencing Center for Infectious Disease"/>
            <person name="Wu L."/>
            <person name="Ma J."/>
        </authorList>
    </citation>
    <scope>NUCLEOTIDE SEQUENCE [LARGE SCALE GENOMIC DNA]</scope>
    <source>
        <strain evidence="6 7">JCM 16227</strain>
    </source>
</reference>
<dbReference type="Pfam" id="PF20401">
    <property type="entry name" value="Rhomboid_2"/>
    <property type="match status" value="1"/>
</dbReference>
<keyword evidence="4 5" id="KW-0472">Membrane</keyword>
<feature type="transmembrane region" description="Helical" evidence="5">
    <location>
        <begin position="21"/>
        <end position="39"/>
    </location>
</feature>
<organism evidence="6 7">
    <name type="scientific">Gordonia cholesterolivorans</name>
    <dbReference type="NCBI Taxonomy" id="559625"/>
    <lineage>
        <taxon>Bacteria</taxon>
        <taxon>Bacillati</taxon>
        <taxon>Actinomycetota</taxon>
        <taxon>Actinomycetes</taxon>
        <taxon>Mycobacteriales</taxon>
        <taxon>Gordoniaceae</taxon>
        <taxon>Gordonia</taxon>
    </lineage>
</organism>
<evidence type="ECO:0000256" key="2">
    <source>
        <dbReference type="ARBA" id="ARBA00022692"/>
    </source>
</evidence>
<evidence type="ECO:0008006" key="8">
    <source>
        <dbReference type="Google" id="ProtNLM"/>
    </source>
</evidence>
<evidence type="ECO:0000256" key="4">
    <source>
        <dbReference type="ARBA" id="ARBA00023136"/>
    </source>
</evidence>
<evidence type="ECO:0000256" key="1">
    <source>
        <dbReference type="ARBA" id="ARBA00004141"/>
    </source>
</evidence>
<dbReference type="Gene3D" id="1.20.1540.10">
    <property type="entry name" value="Rhomboid-like"/>
    <property type="match status" value="1"/>
</dbReference>
<keyword evidence="7" id="KW-1185">Reference proteome</keyword>
<name>A0ABN3HN49_9ACTN</name>
<keyword evidence="2 5" id="KW-0812">Transmembrane</keyword>